<reference evidence="1" key="1">
    <citation type="submission" date="2021-06" db="EMBL/GenBank/DDBJ databases">
        <authorList>
            <person name="Kallberg Y."/>
            <person name="Tangrot J."/>
            <person name="Rosling A."/>
        </authorList>
    </citation>
    <scope>NUCLEOTIDE SEQUENCE</scope>
    <source>
        <strain evidence="1">28 12/20/2015</strain>
    </source>
</reference>
<organism evidence="1 2">
    <name type="scientific">Cetraspora pellucida</name>
    <dbReference type="NCBI Taxonomy" id="1433469"/>
    <lineage>
        <taxon>Eukaryota</taxon>
        <taxon>Fungi</taxon>
        <taxon>Fungi incertae sedis</taxon>
        <taxon>Mucoromycota</taxon>
        <taxon>Glomeromycotina</taxon>
        <taxon>Glomeromycetes</taxon>
        <taxon>Diversisporales</taxon>
        <taxon>Gigasporaceae</taxon>
        <taxon>Cetraspora</taxon>
    </lineage>
</organism>
<protein>
    <submittedName>
        <fullName evidence="1">16505_t:CDS:1</fullName>
    </submittedName>
</protein>
<keyword evidence="2" id="KW-1185">Reference proteome</keyword>
<evidence type="ECO:0000313" key="1">
    <source>
        <dbReference type="EMBL" id="CAG8526726.1"/>
    </source>
</evidence>
<sequence length="61" mass="6834">MSANDYIKIDDSLEIEEIVLDEAAIIEEVLSKLDFSSSDEGSDVEIEEIPHSVALEQYEFA</sequence>
<proteinExistence type="predicted"/>
<accession>A0ACA9LJQ0</accession>
<dbReference type="EMBL" id="CAJVPW010003595">
    <property type="protein sequence ID" value="CAG8526726.1"/>
    <property type="molecule type" value="Genomic_DNA"/>
</dbReference>
<comment type="caution">
    <text evidence="1">The sequence shown here is derived from an EMBL/GenBank/DDBJ whole genome shotgun (WGS) entry which is preliminary data.</text>
</comment>
<gene>
    <name evidence="1" type="ORF">SPELUC_LOCUS4181</name>
</gene>
<evidence type="ECO:0000313" key="2">
    <source>
        <dbReference type="Proteomes" id="UP000789366"/>
    </source>
</evidence>
<dbReference type="Proteomes" id="UP000789366">
    <property type="component" value="Unassembled WGS sequence"/>
</dbReference>
<name>A0ACA9LJQ0_9GLOM</name>